<dbReference type="GO" id="GO:0035598">
    <property type="term" value="F:tRNA (N(6)-L-threonylcarbamoyladenosine(37)-C(2))-methylthiotransferase activity"/>
    <property type="evidence" value="ECO:0007669"/>
    <property type="project" value="TreeGrafter"/>
</dbReference>
<dbReference type="EMBL" id="LNQE01001853">
    <property type="protein sequence ID" value="KUG04300.1"/>
    <property type="molecule type" value="Genomic_DNA"/>
</dbReference>
<evidence type="ECO:0000256" key="5">
    <source>
        <dbReference type="ARBA" id="ARBA00022691"/>
    </source>
</evidence>
<dbReference type="PANTHER" id="PTHR11918:SF45">
    <property type="entry name" value="THREONYLCARBAMOYLADENOSINE TRNA METHYLTHIOTRANSFERASE"/>
    <property type="match status" value="1"/>
</dbReference>
<dbReference type="SFLD" id="SFLDS00029">
    <property type="entry name" value="Radical_SAM"/>
    <property type="match status" value="1"/>
</dbReference>
<evidence type="ECO:0000256" key="3">
    <source>
        <dbReference type="ARBA" id="ARBA00022490"/>
    </source>
</evidence>
<proteinExistence type="predicted"/>
<evidence type="ECO:0000313" key="12">
    <source>
        <dbReference type="EMBL" id="KUG04300.1"/>
    </source>
</evidence>
<comment type="caution">
    <text evidence="12">The sequence shown here is derived from an EMBL/GenBank/DDBJ whole genome shotgun (WGS) entry which is preliminary data.</text>
</comment>
<dbReference type="PROSITE" id="PS01278">
    <property type="entry name" value="MTTASE_RADICAL"/>
    <property type="match status" value="1"/>
</dbReference>
<dbReference type="Pfam" id="PF04055">
    <property type="entry name" value="Radical_SAM"/>
    <property type="match status" value="1"/>
</dbReference>
<reference evidence="12" key="1">
    <citation type="journal article" date="2015" name="Proc. Natl. Acad. Sci. U.S.A.">
        <title>Networks of energetic and metabolic interactions define dynamics in microbial communities.</title>
        <authorList>
            <person name="Embree M."/>
            <person name="Liu J.K."/>
            <person name="Al-Bassam M.M."/>
            <person name="Zengler K."/>
        </authorList>
    </citation>
    <scope>NUCLEOTIDE SEQUENCE</scope>
</reference>
<protein>
    <submittedName>
        <fullName evidence="12">Miab family protein</fullName>
    </submittedName>
</protein>
<accession>A0A0W8E6U4</accession>
<evidence type="ECO:0000259" key="11">
    <source>
        <dbReference type="PROSITE" id="PS51918"/>
    </source>
</evidence>
<dbReference type="Gene3D" id="3.80.30.20">
    <property type="entry name" value="tm_1862 like domain"/>
    <property type="match status" value="1"/>
</dbReference>
<dbReference type="FunFam" id="3.40.50.12160:FF:000004">
    <property type="entry name" value="Threonylcarbamoyladenosine tRNA methylthiotransferase MtaB"/>
    <property type="match status" value="1"/>
</dbReference>
<comment type="cofactor">
    <cofactor evidence="1">
        <name>[4Fe-4S] cluster</name>
        <dbReference type="ChEBI" id="CHEBI:49883"/>
    </cofactor>
</comment>
<keyword evidence="6" id="KW-0819">tRNA processing</keyword>
<dbReference type="InterPro" id="IPR058240">
    <property type="entry name" value="rSAM_sf"/>
</dbReference>
<feature type="domain" description="Radical SAM core" evidence="11">
    <location>
        <begin position="140"/>
        <end position="370"/>
    </location>
</feature>
<dbReference type="NCBIfam" id="TIGR01579">
    <property type="entry name" value="MiaB-like-C"/>
    <property type="match status" value="1"/>
</dbReference>
<gene>
    <name evidence="12" type="ORF">ASZ90_018307</name>
</gene>
<dbReference type="InterPro" id="IPR023404">
    <property type="entry name" value="rSAM_horseshoe"/>
</dbReference>
<dbReference type="SMART" id="SM00729">
    <property type="entry name" value="Elp3"/>
    <property type="match status" value="1"/>
</dbReference>
<dbReference type="PANTHER" id="PTHR11918">
    <property type="entry name" value="RADICAL SAM PROTEINS"/>
    <property type="match status" value="1"/>
</dbReference>
<dbReference type="InterPro" id="IPR006638">
    <property type="entry name" value="Elp3/MiaA/NifB-like_rSAM"/>
</dbReference>
<dbReference type="InterPro" id="IPR006467">
    <property type="entry name" value="MiaB-like_bact"/>
</dbReference>
<keyword evidence="5" id="KW-0949">S-adenosyl-L-methionine</keyword>
<dbReference type="Pfam" id="PF00919">
    <property type="entry name" value="UPF0004"/>
    <property type="match status" value="1"/>
</dbReference>
<keyword evidence="3" id="KW-0963">Cytoplasm</keyword>
<dbReference type="AlphaFoldDB" id="A0A0W8E6U4"/>
<dbReference type="SFLD" id="SFLDG01082">
    <property type="entry name" value="B12-binding_domain_containing"/>
    <property type="match status" value="1"/>
</dbReference>
<dbReference type="PROSITE" id="PS51449">
    <property type="entry name" value="MTTASE_N"/>
    <property type="match status" value="1"/>
</dbReference>
<keyword evidence="8" id="KW-0408">Iron</keyword>
<evidence type="ECO:0000256" key="8">
    <source>
        <dbReference type="ARBA" id="ARBA00023004"/>
    </source>
</evidence>
<evidence type="ECO:0000256" key="9">
    <source>
        <dbReference type="ARBA" id="ARBA00023014"/>
    </source>
</evidence>
<dbReference type="InterPro" id="IPR007197">
    <property type="entry name" value="rSAM"/>
</dbReference>
<evidence type="ECO:0000256" key="2">
    <source>
        <dbReference type="ARBA" id="ARBA00022485"/>
    </source>
</evidence>
<dbReference type="SUPFAM" id="SSF102114">
    <property type="entry name" value="Radical SAM enzymes"/>
    <property type="match status" value="1"/>
</dbReference>
<dbReference type="PROSITE" id="PS51918">
    <property type="entry name" value="RADICAL_SAM"/>
    <property type="match status" value="1"/>
</dbReference>
<dbReference type="InterPro" id="IPR020612">
    <property type="entry name" value="Methylthiotransferase_CS"/>
</dbReference>
<keyword evidence="4" id="KW-0808">Transferase</keyword>
<dbReference type="FunFam" id="3.80.30.20:FF:000001">
    <property type="entry name" value="tRNA-2-methylthio-N(6)-dimethylallyladenosine synthase 2"/>
    <property type="match status" value="1"/>
</dbReference>
<evidence type="ECO:0000259" key="10">
    <source>
        <dbReference type="PROSITE" id="PS51449"/>
    </source>
</evidence>
<organism evidence="12">
    <name type="scientific">hydrocarbon metagenome</name>
    <dbReference type="NCBI Taxonomy" id="938273"/>
    <lineage>
        <taxon>unclassified sequences</taxon>
        <taxon>metagenomes</taxon>
        <taxon>ecological metagenomes</taxon>
    </lineage>
</organism>
<evidence type="ECO:0000256" key="4">
    <source>
        <dbReference type="ARBA" id="ARBA00022679"/>
    </source>
</evidence>
<dbReference type="Gene3D" id="3.40.50.12160">
    <property type="entry name" value="Methylthiotransferase, N-terminal domain"/>
    <property type="match status" value="1"/>
</dbReference>
<evidence type="ECO:0000256" key="7">
    <source>
        <dbReference type="ARBA" id="ARBA00022723"/>
    </source>
</evidence>
<dbReference type="CDD" id="cd01335">
    <property type="entry name" value="Radical_SAM"/>
    <property type="match status" value="1"/>
</dbReference>
<evidence type="ECO:0000256" key="6">
    <source>
        <dbReference type="ARBA" id="ARBA00022694"/>
    </source>
</evidence>
<dbReference type="InterPro" id="IPR013848">
    <property type="entry name" value="Methylthiotransferase_N"/>
</dbReference>
<name>A0A0W8E6U4_9ZZZZ</name>
<dbReference type="InterPro" id="IPR005839">
    <property type="entry name" value="Methylthiotransferase"/>
</dbReference>
<sequence>MRVAFRTLGCKVNQVETEQMKEDFLARGYELVDFTREADVYIINTCTVTHISDRKSRALIRRAIRNNPSATIAAVGCMAQVNADQLAGIEGLNLVVGNSDKEHMADIIEEYLADGSHVCKIFAGPMEARTCLKAGGYTMHHQRTRGFIKIQDGCENYCSYCIVPYTRGPVRSKKPADVLMEIEQMLALGYRELVLTGIHTGLYGHDIPDWDIGKLLKEIFARIKGRYRIRLSSIEPLEVSKTLIEVAASEPAFCRHLHIPLQSGSDNILRAMNRGYDSNYYKKMLNEISAQITDIALTTDIMVGFPTESESDFMQSVELLQELPVYDLHVFQYSLRRGTDAALMSPQVNESEKQRRSQLLINMARHKKNSFIKGLGNREMEVLVEKKIGPDLYQGLSDNYVQVELRSLQEITGQFVNVVLGVNGIPVYKTPGTADR</sequence>
<dbReference type="GO" id="GO:0051539">
    <property type="term" value="F:4 iron, 4 sulfur cluster binding"/>
    <property type="evidence" value="ECO:0007669"/>
    <property type="project" value="UniProtKB-KW"/>
</dbReference>
<keyword evidence="7" id="KW-0479">Metal-binding</keyword>
<dbReference type="NCBIfam" id="TIGR00089">
    <property type="entry name" value="MiaB/RimO family radical SAM methylthiotransferase"/>
    <property type="match status" value="1"/>
</dbReference>
<dbReference type="InterPro" id="IPR038135">
    <property type="entry name" value="Methylthiotransferase_N_sf"/>
</dbReference>
<evidence type="ECO:0000256" key="1">
    <source>
        <dbReference type="ARBA" id="ARBA00001966"/>
    </source>
</evidence>
<keyword evidence="9" id="KW-0411">Iron-sulfur</keyword>
<keyword evidence="2" id="KW-0004">4Fe-4S</keyword>
<feature type="domain" description="MTTase N-terminal" evidence="10">
    <location>
        <begin position="1"/>
        <end position="113"/>
    </location>
</feature>
<dbReference type="GO" id="GO:0046872">
    <property type="term" value="F:metal ion binding"/>
    <property type="evidence" value="ECO:0007669"/>
    <property type="project" value="UniProtKB-KW"/>
</dbReference>
<dbReference type="SFLD" id="SFLDG01061">
    <property type="entry name" value="methylthiotransferase"/>
    <property type="match status" value="1"/>
</dbReference>